<evidence type="ECO:0000313" key="3">
    <source>
        <dbReference type="Proteomes" id="UP000034954"/>
    </source>
</evidence>
<comment type="caution">
    <text evidence="2">The sequence shown here is derived from an EMBL/GenBank/DDBJ whole genome shotgun (WGS) entry which is preliminary data.</text>
</comment>
<name>A0A0M2UY61_9BACT</name>
<dbReference type="Proteomes" id="UP000034954">
    <property type="component" value="Unassembled WGS sequence"/>
</dbReference>
<dbReference type="Pfam" id="PF00174">
    <property type="entry name" value="Oxidored_molyb"/>
    <property type="match status" value="1"/>
</dbReference>
<keyword evidence="3" id="KW-1185">Reference proteome</keyword>
<dbReference type="InterPro" id="IPR000572">
    <property type="entry name" value="OxRdtase_Mopterin-bd_dom"/>
</dbReference>
<evidence type="ECO:0000259" key="1">
    <source>
        <dbReference type="Pfam" id="PF00174"/>
    </source>
</evidence>
<feature type="domain" description="Oxidoreductase molybdopterin-binding" evidence="1">
    <location>
        <begin position="40"/>
        <end position="181"/>
    </location>
</feature>
<evidence type="ECO:0000313" key="2">
    <source>
        <dbReference type="EMBL" id="KKO20500.1"/>
    </source>
</evidence>
<protein>
    <submittedName>
        <fullName evidence="2">Oxidoreductase molybdopterin binding domain protein</fullName>
    </submittedName>
</protein>
<sequence length="183" mass="20217">MRIFSIFSWLIIGLFFVTTSVPVEVVQAQTDPCPGGYSNQFRLNGKVENPRRFSLTDLQQYPTHSHLTISYYSGSQGLVTKTYIGVPLIDLLNDAVIITDSTRKNDILRKYVVVRATDCYEVVISLAELLSNFGHQQVLVAFATSDGQPLDDTEGMARLIVPGDKSGGRCVSNITMIQVRSAP</sequence>
<proteinExistence type="predicted"/>
<dbReference type="AlphaFoldDB" id="A0A0M2UY61"/>
<dbReference type="Gene3D" id="3.90.420.10">
    <property type="entry name" value="Oxidoreductase, molybdopterin-binding domain"/>
    <property type="match status" value="1"/>
</dbReference>
<organism evidence="2 3">
    <name type="scientific">Candidatus Brocadia fulgida</name>
    <dbReference type="NCBI Taxonomy" id="380242"/>
    <lineage>
        <taxon>Bacteria</taxon>
        <taxon>Pseudomonadati</taxon>
        <taxon>Planctomycetota</taxon>
        <taxon>Candidatus Brocadiia</taxon>
        <taxon>Candidatus Brocadiales</taxon>
        <taxon>Candidatus Brocadiaceae</taxon>
        <taxon>Candidatus Brocadia</taxon>
    </lineage>
</organism>
<dbReference type="SUPFAM" id="SSF56524">
    <property type="entry name" value="Oxidoreductase molybdopterin-binding domain"/>
    <property type="match status" value="1"/>
</dbReference>
<reference evidence="2 3" key="1">
    <citation type="journal article" date="2013" name="BMC Microbiol.">
        <title>Identification of the type II cytochrome c maturation pathway in anammox bacteria by comparative genomics.</title>
        <authorList>
            <person name="Ferousi C."/>
            <person name="Speth D.R."/>
            <person name="Reimann J."/>
            <person name="Op den Camp H.J."/>
            <person name="Allen J.W."/>
            <person name="Keltjens J.T."/>
            <person name="Jetten M.S."/>
        </authorList>
    </citation>
    <scope>NUCLEOTIDE SEQUENCE [LARGE SCALE GENOMIC DNA]</scope>
    <source>
        <strain evidence="2">RU1</strain>
    </source>
</reference>
<accession>A0A0M2UY61</accession>
<dbReference type="EMBL" id="LAQJ01000099">
    <property type="protein sequence ID" value="KKO20500.1"/>
    <property type="molecule type" value="Genomic_DNA"/>
</dbReference>
<gene>
    <name evidence="2" type="ORF">BROFUL_00787</name>
</gene>
<dbReference type="InterPro" id="IPR036374">
    <property type="entry name" value="OxRdtase_Mopterin-bd_sf"/>
</dbReference>